<accession>A0ABT3E3C1</accession>
<evidence type="ECO:0000313" key="2">
    <source>
        <dbReference type="Proteomes" id="UP001526225"/>
    </source>
</evidence>
<dbReference type="RefSeq" id="WP_213409353.1">
    <property type="nucleotide sequence ID" value="NZ_CP074441.1"/>
</dbReference>
<dbReference type="Gene3D" id="3.40.50.1000">
    <property type="entry name" value="HAD superfamily/HAD-like"/>
    <property type="match status" value="1"/>
</dbReference>
<protein>
    <submittedName>
        <fullName evidence="1">Uncharacterized protein</fullName>
    </submittedName>
</protein>
<organism evidence="1 2">
    <name type="scientific">Weissella ceti</name>
    <dbReference type="NCBI Taxonomy" id="759620"/>
    <lineage>
        <taxon>Bacteria</taxon>
        <taxon>Bacillati</taxon>
        <taxon>Bacillota</taxon>
        <taxon>Bacilli</taxon>
        <taxon>Lactobacillales</taxon>
        <taxon>Lactobacillaceae</taxon>
        <taxon>Weissella</taxon>
    </lineage>
</organism>
<dbReference type="InterPro" id="IPR036412">
    <property type="entry name" value="HAD-like_sf"/>
</dbReference>
<proteinExistence type="predicted"/>
<dbReference type="SUPFAM" id="SSF56784">
    <property type="entry name" value="HAD-like"/>
    <property type="match status" value="1"/>
</dbReference>
<comment type="caution">
    <text evidence="1">The sequence shown here is derived from an EMBL/GenBank/DDBJ whole genome shotgun (WGS) entry which is preliminary data.</text>
</comment>
<keyword evidence="2" id="KW-1185">Reference proteome</keyword>
<gene>
    <name evidence="1" type="ORF">OIT44_01500</name>
</gene>
<reference evidence="1 2" key="1">
    <citation type="submission" date="2022-10" db="EMBL/GenBank/DDBJ databases">
        <title>Weissella fermenti sp. nov., isolated from fermented cabbage.</title>
        <authorList>
            <person name="Lee J.K."/>
            <person name="Baek J.H."/>
            <person name="Choi D.G."/>
            <person name="Kim J.M."/>
            <person name="Jeon C.O."/>
        </authorList>
    </citation>
    <scope>NUCLEOTIDE SEQUENCE [LARGE SCALE GENOMIC DNA]</scope>
    <source>
        <strain evidence="1 2">KACC 18534</strain>
    </source>
</reference>
<evidence type="ECO:0000313" key="1">
    <source>
        <dbReference type="EMBL" id="MCW0952749.1"/>
    </source>
</evidence>
<dbReference type="InterPro" id="IPR023214">
    <property type="entry name" value="HAD_sf"/>
</dbReference>
<dbReference type="EMBL" id="JAOZFE010000001">
    <property type="protein sequence ID" value="MCW0952749.1"/>
    <property type="molecule type" value="Genomic_DNA"/>
</dbReference>
<name>A0ABT3E3C1_9LACO</name>
<dbReference type="Proteomes" id="UP001526225">
    <property type="component" value="Unassembled WGS sequence"/>
</dbReference>
<sequence>MNKPKLYLDMDNVLVDTLPILNAYAEEHPEVAKPDRVAGIFADLPIKQGVKDAVATLNEYFDLYILSTAPWHNPSAWQDKIVWLENQFGAGEGNPFYKKVVMAHDKGLVHGTGGILVDDRPYHGASAWSDTAANSEWIQYGYTEHLTWEDKLVPFLVEVAKNYQETANGSISEAIKMSNIITGPVHGDLVHFEKANWE</sequence>